<feature type="domain" description="Rhodanese" evidence="1">
    <location>
        <begin position="139"/>
        <end position="230"/>
    </location>
</feature>
<dbReference type="InterPro" id="IPR050229">
    <property type="entry name" value="GlpE_sulfurtransferase"/>
</dbReference>
<dbReference type="Pfam" id="PF00581">
    <property type="entry name" value="Rhodanese"/>
    <property type="match status" value="4"/>
</dbReference>
<dbReference type="Proteomes" id="UP000295719">
    <property type="component" value="Unassembled WGS sequence"/>
</dbReference>
<organism evidence="2 3">
    <name type="scientific">Biostraticola tofi</name>
    <dbReference type="NCBI Taxonomy" id="466109"/>
    <lineage>
        <taxon>Bacteria</taxon>
        <taxon>Pseudomonadati</taxon>
        <taxon>Pseudomonadota</taxon>
        <taxon>Gammaproteobacteria</taxon>
        <taxon>Enterobacterales</taxon>
        <taxon>Bruguierivoracaceae</taxon>
        <taxon>Biostraticola</taxon>
    </lineage>
</organism>
<dbReference type="EMBL" id="SMCR01000010">
    <property type="protein sequence ID" value="TCV93001.1"/>
    <property type="molecule type" value="Genomic_DNA"/>
</dbReference>
<keyword evidence="2" id="KW-0808">Transferase</keyword>
<dbReference type="InterPro" id="IPR001763">
    <property type="entry name" value="Rhodanese-like_dom"/>
</dbReference>
<feature type="domain" description="Rhodanese" evidence="1">
    <location>
        <begin position="16"/>
        <end position="106"/>
    </location>
</feature>
<keyword evidence="3" id="KW-1185">Reference proteome</keyword>
<dbReference type="PANTHER" id="PTHR43031:SF1">
    <property type="entry name" value="PYRIDINE NUCLEOTIDE-DISULPHIDE OXIDOREDUCTASE"/>
    <property type="match status" value="1"/>
</dbReference>
<dbReference type="OrthoDB" id="9789585at2"/>
<reference evidence="2 3" key="1">
    <citation type="submission" date="2019-03" db="EMBL/GenBank/DDBJ databases">
        <title>Genomic Encyclopedia of Type Strains, Phase IV (KMG-IV): sequencing the most valuable type-strain genomes for metagenomic binning, comparative biology and taxonomic classification.</title>
        <authorList>
            <person name="Goeker M."/>
        </authorList>
    </citation>
    <scope>NUCLEOTIDE SEQUENCE [LARGE SCALE GENOMIC DNA]</scope>
    <source>
        <strain evidence="2 3">DSM 19580</strain>
    </source>
</reference>
<evidence type="ECO:0000313" key="3">
    <source>
        <dbReference type="Proteomes" id="UP000295719"/>
    </source>
</evidence>
<protein>
    <submittedName>
        <fullName evidence="2">Rhodanese-related sulfurtransferase</fullName>
    </submittedName>
</protein>
<dbReference type="RefSeq" id="WP_131866882.1">
    <property type="nucleotide sequence ID" value="NZ_SMCR01000010.1"/>
</dbReference>
<evidence type="ECO:0000259" key="1">
    <source>
        <dbReference type="PROSITE" id="PS50206"/>
    </source>
</evidence>
<name>A0A4R3YLB0_9GAMM</name>
<evidence type="ECO:0000313" key="2">
    <source>
        <dbReference type="EMBL" id="TCV93001.1"/>
    </source>
</evidence>
<feature type="domain" description="Rhodanese" evidence="1">
    <location>
        <begin position="384"/>
        <end position="474"/>
    </location>
</feature>
<dbReference type="PROSITE" id="PS50206">
    <property type="entry name" value="RHODANESE_3"/>
    <property type="match status" value="4"/>
</dbReference>
<gene>
    <name evidence="2" type="ORF">EDC52_11033</name>
</gene>
<proteinExistence type="predicted"/>
<dbReference type="InterPro" id="IPR036873">
    <property type="entry name" value="Rhodanese-like_dom_sf"/>
</dbReference>
<dbReference type="SUPFAM" id="SSF52821">
    <property type="entry name" value="Rhodanese/Cell cycle control phosphatase"/>
    <property type="match status" value="4"/>
</dbReference>
<dbReference type="Gene3D" id="3.40.250.10">
    <property type="entry name" value="Rhodanese-like domain"/>
    <property type="match status" value="4"/>
</dbReference>
<dbReference type="AlphaFoldDB" id="A0A4R3YLB0"/>
<accession>A0A4R3YLB0</accession>
<comment type="caution">
    <text evidence="2">The sequence shown here is derived from an EMBL/GenBank/DDBJ whole genome shotgun (WGS) entry which is preliminary data.</text>
</comment>
<dbReference type="PANTHER" id="PTHR43031">
    <property type="entry name" value="FAD-DEPENDENT OXIDOREDUCTASE"/>
    <property type="match status" value="1"/>
</dbReference>
<feature type="domain" description="Rhodanese" evidence="1">
    <location>
        <begin position="274"/>
        <end position="350"/>
    </location>
</feature>
<dbReference type="SMART" id="SM00450">
    <property type="entry name" value="RHOD"/>
    <property type="match status" value="4"/>
</dbReference>
<sequence length="532" mass="58018">MSRFISAGALKAALHAQTEIALLDIREDGQFGAGHLLLATPLPFSRLELDVAALLPNQQVPIVIYGDDDATASRAADCLAEAGYLRVSLLSGGIQAWIDAGYGIFAGVNVPSKAFGEQVESSRHTPHVSAAQLSEWQQQQRPLVLLDGRTLAEHQKMSIPGSVGCPNGELVLRWRKLVPDSQTPIVVHCAGRTRSIIGAQTLIDLGIPNPIYALEDGTQGWFLAGFRLMNGNRDAFPHALSDHDYQAARNDSYQAAPSVPTVSVSQASSWLHDRQRTTYIFDIRTEEEFSAGTLLGARHAPGGQLIQATDAWIAVRQGRIILLDEDDGRARVIAGWLQLMGYQAWVLDTPVTGAAGSQNWPAPITLNLPLIATLGAKTVAELVRQQRVLVVDLRASQEFNLGTLPDAIWSRRPLIQQHVNELVLQKRYQQLILVADSMPIAALAASELDELPITIAALEGGVEAWQQAGLPLVAPRNPLKDEQRIDFLFFTAGRHDGDAQAARHYLSWEKALLAQMDEQERATISGRLTQKS</sequence>
<dbReference type="GO" id="GO:0016740">
    <property type="term" value="F:transferase activity"/>
    <property type="evidence" value="ECO:0007669"/>
    <property type="project" value="UniProtKB-KW"/>
</dbReference>